<dbReference type="GO" id="GO:0003677">
    <property type="term" value="F:DNA binding"/>
    <property type="evidence" value="ECO:0007669"/>
    <property type="project" value="InterPro"/>
</dbReference>
<dbReference type="Pfam" id="PF00196">
    <property type="entry name" value="GerE"/>
    <property type="match status" value="1"/>
</dbReference>
<evidence type="ECO:0000259" key="1">
    <source>
        <dbReference type="SMART" id="SM00421"/>
    </source>
</evidence>
<dbReference type="STRING" id="310780.SAMN05216267_104633"/>
<evidence type="ECO:0000313" key="3">
    <source>
        <dbReference type="Proteomes" id="UP000181951"/>
    </source>
</evidence>
<dbReference type="InterPro" id="IPR000792">
    <property type="entry name" value="Tscrpt_reg_LuxR_C"/>
</dbReference>
<feature type="domain" description="HTH luxR-type" evidence="1">
    <location>
        <begin position="6"/>
        <end position="63"/>
    </location>
</feature>
<sequence>MKATITGRLGPREIQTLRGIARGQTLAEIAHDMRVTKDSVRSYLRDVRTKLGVLTREDAVRVGRHLGYITEGCPTCGRGPNELTAAHDTVDGLAPDVLHHAIRVLARRDPEWWRSQLDRMDRMTHTANQQIALGARP</sequence>
<organism evidence="2 3">
    <name type="scientific">Actinacidiphila rubida</name>
    <dbReference type="NCBI Taxonomy" id="310780"/>
    <lineage>
        <taxon>Bacteria</taxon>
        <taxon>Bacillati</taxon>
        <taxon>Actinomycetota</taxon>
        <taxon>Actinomycetes</taxon>
        <taxon>Kitasatosporales</taxon>
        <taxon>Streptomycetaceae</taxon>
        <taxon>Actinacidiphila</taxon>
    </lineage>
</organism>
<reference evidence="2 3" key="1">
    <citation type="submission" date="2016-10" db="EMBL/GenBank/DDBJ databases">
        <authorList>
            <person name="de Groot N.N."/>
        </authorList>
    </citation>
    <scope>NUCLEOTIDE SEQUENCE [LARGE SCALE GENOMIC DNA]</scope>
    <source>
        <strain evidence="2 3">CGMCC 4.2026</strain>
    </source>
</reference>
<dbReference type="Proteomes" id="UP000181951">
    <property type="component" value="Unassembled WGS sequence"/>
</dbReference>
<dbReference type="EMBL" id="FODD01000046">
    <property type="protein sequence ID" value="SEO83240.1"/>
    <property type="molecule type" value="Genomic_DNA"/>
</dbReference>
<proteinExistence type="predicted"/>
<dbReference type="RefSeq" id="WP_069462393.1">
    <property type="nucleotide sequence ID" value="NZ_FODD01000046.1"/>
</dbReference>
<accession>A0A1H8SWV4</accession>
<dbReference type="InterPro" id="IPR016032">
    <property type="entry name" value="Sig_transdc_resp-reg_C-effctor"/>
</dbReference>
<dbReference type="Gene3D" id="1.10.10.10">
    <property type="entry name" value="Winged helix-like DNA-binding domain superfamily/Winged helix DNA-binding domain"/>
    <property type="match status" value="1"/>
</dbReference>
<dbReference type="SMART" id="SM00421">
    <property type="entry name" value="HTH_LUXR"/>
    <property type="match status" value="1"/>
</dbReference>
<dbReference type="AlphaFoldDB" id="A0A1H8SWV4"/>
<dbReference type="PRINTS" id="PR00038">
    <property type="entry name" value="HTHLUXR"/>
</dbReference>
<name>A0A1H8SWV4_9ACTN</name>
<gene>
    <name evidence="2" type="ORF">SAMN05216267_104633</name>
</gene>
<dbReference type="SUPFAM" id="SSF46894">
    <property type="entry name" value="C-terminal effector domain of the bipartite response regulators"/>
    <property type="match status" value="1"/>
</dbReference>
<keyword evidence="3" id="KW-1185">Reference proteome</keyword>
<dbReference type="GO" id="GO:0006355">
    <property type="term" value="P:regulation of DNA-templated transcription"/>
    <property type="evidence" value="ECO:0007669"/>
    <property type="project" value="InterPro"/>
</dbReference>
<dbReference type="InterPro" id="IPR036388">
    <property type="entry name" value="WH-like_DNA-bd_sf"/>
</dbReference>
<evidence type="ECO:0000313" key="2">
    <source>
        <dbReference type="EMBL" id="SEO83240.1"/>
    </source>
</evidence>
<protein>
    <submittedName>
        <fullName evidence="2">Regulatory protein, luxR family</fullName>
    </submittedName>
</protein>